<dbReference type="VEuPathDB" id="TrichDB:TVAGG3_0847780"/>
<gene>
    <name evidence="1" type="ORF">TVAG_404840</name>
</gene>
<protein>
    <submittedName>
        <fullName evidence="1">Uncharacterized protein</fullName>
    </submittedName>
</protein>
<organism evidence="1 2">
    <name type="scientific">Trichomonas vaginalis (strain ATCC PRA-98 / G3)</name>
    <dbReference type="NCBI Taxonomy" id="412133"/>
    <lineage>
        <taxon>Eukaryota</taxon>
        <taxon>Metamonada</taxon>
        <taxon>Parabasalia</taxon>
        <taxon>Trichomonadida</taxon>
        <taxon>Trichomonadidae</taxon>
        <taxon>Trichomonas</taxon>
    </lineage>
</organism>
<keyword evidence="2" id="KW-1185">Reference proteome</keyword>
<dbReference type="VEuPathDB" id="TrichDB:TVAG_404840"/>
<dbReference type="AlphaFoldDB" id="A2E302"/>
<dbReference type="KEGG" id="tva:4770910"/>
<dbReference type="RefSeq" id="XP_001325161.1">
    <property type="nucleotide sequence ID" value="XM_001325126.1"/>
</dbReference>
<reference evidence="1" key="2">
    <citation type="journal article" date="2007" name="Science">
        <title>Draft genome sequence of the sexually transmitted pathogen Trichomonas vaginalis.</title>
        <authorList>
            <person name="Carlton J.M."/>
            <person name="Hirt R.P."/>
            <person name="Silva J.C."/>
            <person name="Delcher A.L."/>
            <person name="Schatz M."/>
            <person name="Zhao Q."/>
            <person name="Wortman J.R."/>
            <person name="Bidwell S.L."/>
            <person name="Alsmark U.C.M."/>
            <person name="Besteiro S."/>
            <person name="Sicheritz-Ponten T."/>
            <person name="Noel C.J."/>
            <person name="Dacks J.B."/>
            <person name="Foster P.G."/>
            <person name="Simillion C."/>
            <person name="Van de Peer Y."/>
            <person name="Miranda-Saavedra D."/>
            <person name="Barton G.J."/>
            <person name="Westrop G.D."/>
            <person name="Mueller S."/>
            <person name="Dessi D."/>
            <person name="Fiori P.L."/>
            <person name="Ren Q."/>
            <person name="Paulsen I."/>
            <person name="Zhang H."/>
            <person name="Bastida-Corcuera F.D."/>
            <person name="Simoes-Barbosa A."/>
            <person name="Brown M.T."/>
            <person name="Hayes R.D."/>
            <person name="Mukherjee M."/>
            <person name="Okumura C.Y."/>
            <person name="Schneider R."/>
            <person name="Smith A.J."/>
            <person name="Vanacova S."/>
            <person name="Villalvazo M."/>
            <person name="Haas B.J."/>
            <person name="Pertea M."/>
            <person name="Feldblyum T.V."/>
            <person name="Utterback T.R."/>
            <person name="Shu C.L."/>
            <person name="Osoegawa K."/>
            <person name="de Jong P.J."/>
            <person name="Hrdy I."/>
            <person name="Horvathova L."/>
            <person name="Zubacova Z."/>
            <person name="Dolezal P."/>
            <person name="Malik S.B."/>
            <person name="Logsdon J.M. Jr."/>
            <person name="Henze K."/>
            <person name="Gupta A."/>
            <person name="Wang C.C."/>
            <person name="Dunne R.L."/>
            <person name="Upcroft J.A."/>
            <person name="Upcroft P."/>
            <person name="White O."/>
            <person name="Salzberg S.L."/>
            <person name="Tang P."/>
            <person name="Chiu C.-H."/>
            <person name="Lee Y.-S."/>
            <person name="Embley T.M."/>
            <person name="Coombs G.H."/>
            <person name="Mottram J.C."/>
            <person name="Tachezy J."/>
            <person name="Fraser-Liggett C.M."/>
            <person name="Johnson P.J."/>
        </authorList>
    </citation>
    <scope>NUCLEOTIDE SEQUENCE [LARGE SCALE GENOMIC DNA]</scope>
    <source>
        <strain evidence="1">G3</strain>
    </source>
</reference>
<proteinExistence type="predicted"/>
<reference evidence="1" key="1">
    <citation type="submission" date="2006-10" db="EMBL/GenBank/DDBJ databases">
        <authorList>
            <person name="Amadeo P."/>
            <person name="Zhao Q."/>
            <person name="Wortman J."/>
            <person name="Fraser-Liggett C."/>
            <person name="Carlton J."/>
        </authorList>
    </citation>
    <scope>NUCLEOTIDE SEQUENCE</scope>
    <source>
        <strain evidence="1">G3</strain>
    </source>
</reference>
<sequence length="96" mass="11276">MKKSQIKIKSFVIDERKETEMVVDCTTRGLPALLRKKKRRLKDVQIIGNKSEEVSVPTDSTDEFDLFQQFDFNSYNDSFSHENFLDNTPFEIPKEI</sequence>
<dbReference type="InParanoid" id="A2E302"/>
<dbReference type="Proteomes" id="UP000001542">
    <property type="component" value="Unassembled WGS sequence"/>
</dbReference>
<evidence type="ECO:0000313" key="2">
    <source>
        <dbReference type="Proteomes" id="UP000001542"/>
    </source>
</evidence>
<dbReference type="EMBL" id="DS113293">
    <property type="protein sequence ID" value="EAY12938.1"/>
    <property type="molecule type" value="Genomic_DNA"/>
</dbReference>
<name>A2E302_TRIV3</name>
<evidence type="ECO:0000313" key="1">
    <source>
        <dbReference type="EMBL" id="EAY12938.1"/>
    </source>
</evidence>
<accession>A2E302</accession>